<comment type="caution">
    <text evidence="9">The sequence shown here is derived from an EMBL/GenBank/DDBJ whole genome shotgun (WGS) entry which is preliminary data.</text>
</comment>
<dbReference type="PRINTS" id="PR01549">
    <property type="entry name" value="AUTOINDCRSYN"/>
</dbReference>
<dbReference type="InterPro" id="IPR018311">
    <property type="entry name" value="Autoind_synth_CS"/>
</dbReference>
<dbReference type="PANTHER" id="PTHR39322:SF1">
    <property type="entry name" value="ISOVALERYL-HOMOSERINE LACTONE SYNTHASE"/>
    <property type="match status" value="1"/>
</dbReference>
<dbReference type="GO" id="GO:0061579">
    <property type="term" value="F:N-acyl homoserine lactone synthase activity"/>
    <property type="evidence" value="ECO:0007669"/>
    <property type="project" value="UniProtKB-UniRule"/>
</dbReference>
<dbReference type="GO" id="GO:0009372">
    <property type="term" value="P:quorum sensing"/>
    <property type="evidence" value="ECO:0007669"/>
    <property type="project" value="UniProtKB-UniRule"/>
</dbReference>
<keyword evidence="3 8" id="KW-0808">Transferase</keyword>
<evidence type="ECO:0000256" key="2">
    <source>
        <dbReference type="ARBA" id="ARBA00022654"/>
    </source>
</evidence>
<evidence type="ECO:0000256" key="6">
    <source>
        <dbReference type="ARBA" id="ARBA00048576"/>
    </source>
</evidence>
<comment type="catalytic activity">
    <reaction evidence="6 8">
        <text>a fatty acyl-[ACP] + S-adenosyl-L-methionine = an N-acyl-L-homoserine lactone + S-methyl-5'-thioadenosine + holo-[ACP] + H(+)</text>
        <dbReference type="Rhea" id="RHEA:10096"/>
        <dbReference type="Rhea" id="RHEA-COMP:9685"/>
        <dbReference type="Rhea" id="RHEA-COMP:14125"/>
        <dbReference type="ChEBI" id="CHEBI:15378"/>
        <dbReference type="ChEBI" id="CHEBI:17509"/>
        <dbReference type="ChEBI" id="CHEBI:55474"/>
        <dbReference type="ChEBI" id="CHEBI:59789"/>
        <dbReference type="ChEBI" id="CHEBI:64479"/>
        <dbReference type="ChEBI" id="CHEBI:138651"/>
        <dbReference type="EC" id="2.3.1.184"/>
    </reaction>
</comment>
<dbReference type="Proteomes" id="UP000180088">
    <property type="component" value="Unassembled WGS sequence"/>
</dbReference>
<evidence type="ECO:0000256" key="3">
    <source>
        <dbReference type="ARBA" id="ARBA00022679"/>
    </source>
</evidence>
<evidence type="ECO:0000256" key="5">
    <source>
        <dbReference type="ARBA" id="ARBA00022929"/>
    </source>
</evidence>
<evidence type="ECO:0000313" key="9">
    <source>
        <dbReference type="EMBL" id="OHX13421.1"/>
    </source>
</evidence>
<dbReference type="InterPro" id="IPR016181">
    <property type="entry name" value="Acyl_CoA_acyltransferase"/>
</dbReference>
<sequence>MDLPVLDFQIAQQAQLPVIDLENMLRLRARIFRDRMGWDVRVENGMERDGYDELDPHYLLMKRRDGGLQGCMRLLPTLGPNMLRDVFPALLAGRAVPADRHTWEVSRFAVDPCGPCRQHADRLEHIRAALHHLCGFAGRHDIHRFVMVTTPTVQRMLHQLDVEAEVCGARTRFGIDEAVVLSVALSPANLRAVAPLHFPILPMPAALPARVWL</sequence>
<keyword evidence="4 8" id="KW-0949">S-adenosyl-L-methionine</keyword>
<gene>
    <name evidence="10" type="ORF">BI344_05075</name>
    <name evidence="9" type="ORF">BI347_07765</name>
</gene>
<dbReference type="Pfam" id="PF00765">
    <property type="entry name" value="Autoind_synth"/>
    <property type="match status" value="1"/>
</dbReference>
<dbReference type="EC" id="2.3.1.184" evidence="1 8"/>
<dbReference type="EMBL" id="MKCT01000001">
    <property type="protein sequence ID" value="OHX21878.1"/>
    <property type="molecule type" value="Genomic_DNA"/>
</dbReference>
<dbReference type="PANTHER" id="PTHR39322">
    <property type="entry name" value="ACYL-HOMOSERINE-LACTONE SYNTHASE"/>
    <property type="match status" value="1"/>
</dbReference>
<protein>
    <recommendedName>
        <fullName evidence="1 8">Acyl-homoserine-lactone synthase</fullName>
        <ecNumber evidence="1 8">2.3.1.184</ecNumber>
    </recommendedName>
    <alternativeName>
        <fullName evidence="8">Autoinducer synthesis protein</fullName>
    </alternativeName>
</protein>
<dbReference type="PROSITE" id="PS00949">
    <property type="entry name" value="AUTOINDUCER_SYNTH_1"/>
    <property type="match status" value="1"/>
</dbReference>
<dbReference type="STRING" id="1903179.BI347_07765"/>
<evidence type="ECO:0000313" key="10">
    <source>
        <dbReference type="EMBL" id="OHX21878.1"/>
    </source>
</evidence>
<reference evidence="11 12" key="1">
    <citation type="submission" date="2016-09" db="EMBL/GenBank/DDBJ databases">
        <title>Chromobacterium muskegensis sp. nov., an insecticidal bacterium isolated from Sphagnum bogs.</title>
        <authorList>
            <person name="Sparks M.E."/>
            <person name="Blackburn M.B."/>
            <person name="Gundersen-Rindal D.E."/>
            <person name="Mitchell A."/>
            <person name="Farrar R."/>
            <person name="Kuhar D."/>
        </authorList>
    </citation>
    <scope>NUCLEOTIDE SEQUENCE [LARGE SCALE GENOMIC DNA]</scope>
    <source>
        <strain evidence="10 12">14B-1</strain>
        <strain evidence="9 11">37-2</strain>
    </source>
</reference>
<dbReference type="SUPFAM" id="SSF55729">
    <property type="entry name" value="Acyl-CoA N-acyltransferases (Nat)"/>
    <property type="match status" value="1"/>
</dbReference>
<dbReference type="Gene3D" id="3.40.630.30">
    <property type="match status" value="1"/>
</dbReference>
<keyword evidence="2 7" id="KW-0673">Quorum sensing</keyword>
<dbReference type="AlphaFoldDB" id="A0A1S1X1L6"/>
<evidence type="ECO:0000313" key="11">
    <source>
        <dbReference type="Proteomes" id="UP000180088"/>
    </source>
</evidence>
<dbReference type="Proteomes" id="UP000180280">
    <property type="component" value="Unassembled WGS sequence"/>
</dbReference>
<dbReference type="EMBL" id="MKCS01000001">
    <property type="protein sequence ID" value="OHX13421.1"/>
    <property type="molecule type" value="Genomic_DNA"/>
</dbReference>
<organism evidence="9 11">
    <name type="scientific">Chromobacterium sphagni</name>
    <dbReference type="NCBI Taxonomy" id="1903179"/>
    <lineage>
        <taxon>Bacteria</taxon>
        <taxon>Pseudomonadati</taxon>
        <taxon>Pseudomonadota</taxon>
        <taxon>Betaproteobacteria</taxon>
        <taxon>Neisseriales</taxon>
        <taxon>Chromobacteriaceae</taxon>
        <taxon>Chromobacterium</taxon>
    </lineage>
</organism>
<evidence type="ECO:0000256" key="1">
    <source>
        <dbReference type="ARBA" id="ARBA00012340"/>
    </source>
</evidence>
<keyword evidence="12" id="KW-1185">Reference proteome</keyword>
<evidence type="ECO:0000256" key="4">
    <source>
        <dbReference type="ARBA" id="ARBA00022691"/>
    </source>
</evidence>
<evidence type="ECO:0000313" key="12">
    <source>
        <dbReference type="Proteomes" id="UP000180280"/>
    </source>
</evidence>
<name>A0A1S1X1L6_9NEIS</name>
<dbReference type="InterPro" id="IPR001690">
    <property type="entry name" value="Autoind_synthase"/>
</dbReference>
<accession>A0A1S1X1L6</accession>
<dbReference type="PROSITE" id="PS51187">
    <property type="entry name" value="AUTOINDUCER_SYNTH_2"/>
    <property type="match status" value="1"/>
</dbReference>
<comment type="similarity">
    <text evidence="7 8">Belongs to the autoinducer synthase family.</text>
</comment>
<dbReference type="GO" id="GO:0007165">
    <property type="term" value="P:signal transduction"/>
    <property type="evidence" value="ECO:0007669"/>
    <property type="project" value="TreeGrafter"/>
</dbReference>
<proteinExistence type="inferred from homology"/>
<evidence type="ECO:0000256" key="8">
    <source>
        <dbReference type="RuleBase" id="RU361135"/>
    </source>
</evidence>
<evidence type="ECO:0000256" key="7">
    <source>
        <dbReference type="PROSITE-ProRule" id="PRU00533"/>
    </source>
</evidence>
<keyword evidence="5 7" id="KW-0071">Autoinducer synthesis</keyword>